<dbReference type="PROSITE" id="PS01066">
    <property type="entry name" value="UPP_SYNTHASE"/>
    <property type="match status" value="1"/>
</dbReference>
<keyword evidence="4" id="KW-1185">Reference proteome</keyword>
<dbReference type="Proteomes" id="UP000053937">
    <property type="component" value="Unassembled WGS sequence"/>
</dbReference>
<accession>A0A124GA85</accession>
<evidence type="ECO:0000313" key="4">
    <source>
        <dbReference type="Proteomes" id="UP000053937"/>
    </source>
</evidence>
<comment type="function">
    <text evidence="2">Catalyzes the condensation of isopentenyl diphosphate (IPP) with allylic pyrophosphates generating different type of terpenoids.</text>
</comment>
<comment type="caution">
    <text evidence="3">The sequence shown here is derived from an EMBL/GenBank/DDBJ whole genome shotgun (WGS) entry which is preliminary data.</text>
</comment>
<evidence type="ECO:0000313" key="3">
    <source>
        <dbReference type="EMBL" id="KUL31405.1"/>
    </source>
</evidence>
<dbReference type="Pfam" id="PF01255">
    <property type="entry name" value="Prenyltransf"/>
    <property type="match status" value="1"/>
</dbReference>
<feature type="binding site" evidence="2">
    <location>
        <position position="216"/>
    </location>
    <ligand>
        <name>substrate</name>
    </ligand>
</feature>
<dbReference type="InterPro" id="IPR001441">
    <property type="entry name" value="UPP_synth-like"/>
</dbReference>
<feature type="binding site" evidence="2">
    <location>
        <position position="99"/>
    </location>
    <ligand>
        <name>substrate</name>
    </ligand>
</feature>
<feature type="binding site" evidence="2">
    <location>
        <position position="65"/>
    </location>
    <ligand>
        <name>substrate</name>
    </ligand>
</feature>
<feature type="binding site" evidence="2">
    <location>
        <begin position="49"/>
        <end position="52"/>
    </location>
    <ligand>
        <name>substrate</name>
    </ligand>
</feature>
<dbReference type="GO" id="GO:0000287">
    <property type="term" value="F:magnesium ion binding"/>
    <property type="evidence" value="ECO:0007669"/>
    <property type="project" value="UniProtKB-UniRule"/>
</dbReference>
<dbReference type="Gene3D" id="3.40.1180.10">
    <property type="entry name" value="Decaprenyl diphosphate synthase-like"/>
    <property type="match status" value="1"/>
</dbReference>
<organism evidence="3 4">
    <name type="scientific">Chlorobium limicola</name>
    <dbReference type="NCBI Taxonomy" id="1092"/>
    <lineage>
        <taxon>Bacteria</taxon>
        <taxon>Pseudomonadati</taxon>
        <taxon>Chlorobiota</taxon>
        <taxon>Chlorobiia</taxon>
        <taxon>Chlorobiales</taxon>
        <taxon>Chlorobiaceae</taxon>
        <taxon>Chlorobium/Pelodictyon group</taxon>
        <taxon>Chlorobium</taxon>
    </lineage>
</organism>
<reference evidence="3 4" key="1">
    <citation type="submission" date="2015-10" db="EMBL/GenBank/DDBJ databases">
        <title>Draft Genome Sequence of Chlorobium limicola strain Frasassi Growing under Artificial Lighting in the Frasassi Cave System.</title>
        <authorList>
            <person name="Mansor M."/>
            <person name="Macalady J."/>
        </authorList>
    </citation>
    <scope>NUCLEOTIDE SEQUENCE [LARGE SCALE GENOMIC DNA]</scope>
    <source>
        <strain evidence="3 4">Frasassi</strain>
    </source>
</reference>
<evidence type="ECO:0000256" key="1">
    <source>
        <dbReference type="ARBA" id="ARBA00022679"/>
    </source>
</evidence>
<name>A0A124GA85_CHLLI</name>
<feature type="binding site" evidence="2">
    <location>
        <position position="53"/>
    </location>
    <ligand>
        <name>substrate</name>
    </ligand>
</feature>
<keyword evidence="1 2" id="KW-0808">Transferase</keyword>
<dbReference type="CDD" id="cd00475">
    <property type="entry name" value="Cis_IPPS"/>
    <property type="match status" value="1"/>
</dbReference>
<proteinExistence type="inferred from homology"/>
<dbReference type="NCBIfam" id="TIGR00055">
    <property type="entry name" value="uppS"/>
    <property type="match status" value="1"/>
</dbReference>
<sequence>MARLAPMNLSSAFKPHWFSADIDSDDAKAQEELKASCELPRHIAIIMDGNGRWARLKGKTRIEGHAVGVDSVRDVVEACSQLGIDYLTLFTFSTENWKRPEKEVSALMQLLIRVLRKESKELHDNNIRLNVIGNINMLPEKVGEVLRETMELTKNNSSLVLSIALSYSGKWDILQACRSIAIDVQSGNIDPQKIDEQLFESYLSTRSLPDPELLIRTSGEFRISNFMLWQSAYSEIYFTNTYWPDFRRAHLYDAIRDFQSRERRFGQTSEQINISQTVNSKI</sequence>
<dbReference type="HAMAP" id="MF_01139">
    <property type="entry name" value="ISPT"/>
    <property type="match status" value="1"/>
</dbReference>
<comment type="subunit">
    <text evidence="2">Homodimer.</text>
</comment>
<evidence type="ECO:0000256" key="2">
    <source>
        <dbReference type="HAMAP-Rule" id="MF_01139"/>
    </source>
</evidence>
<dbReference type="EMBL" id="LMBR01000059">
    <property type="protein sequence ID" value="KUL31405.1"/>
    <property type="molecule type" value="Genomic_DNA"/>
</dbReference>
<feature type="binding site" evidence="2">
    <location>
        <position position="61"/>
    </location>
    <ligand>
        <name>substrate</name>
    </ligand>
</feature>
<gene>
    <name evidence="3" type="ORF">ASB62_02905</name>
</gene>
<feature type="active site" description="Proton acceptor" evidence="2">
    <location>
        <position position="96"/>
    </location>
</feature>
<comment type="cofactor">
    <cofactor evidence="2">
        <name>Mg(2+)</name>
        <dbReference type="ChEBI" id="CHEBI:18420"/>
    </cofactor>
    <text evidence="2">Binds 2 magnesium ions per subunit.</text>
</comment>
<comment type="similarity">
    <text evidence="2">Belongs to the UPP synthase family.</text>
</comment>
<feature type="binding site" evidence="2">
    <location>
        <begin position="222"/>
        <end position="224"/>
    </location>
    <ligand>
        <name>substrate</name>
    </ligand>
</feature>
<dbReference type="AlphaFoldDB" id="A0A124GA85"/>
<feature type="binding site" evidence="2">
    <location>
        <position position="235"/>
    </location>
    <ligand>
        <name>Mg(2+)</name>
        <dbReference type="ChEBI" id="CHEBI:18420"/>
    </ligand>
</feature>
<dbReference type="GO" id="GO:0016094">
    <property type="term" value="P:polyprenol biosynthetic process"/>
    <property type="evidence" value="ECO:0007669"/>
    <property type="project" value="TreeGrafter"/>
</dbReference>
<keyword evidence="2" id="KW-0460">Magnesium</keyword>
<feature type="binding site" evidence="2">
    <location>
        <position position="97"/>
    </location>
    <ligand>
        <name>substrate</name>
    </ligand>
</feature>
<dbReference type="SUPFAM" id="SSF64005">
    <property type="entry name" value="Undecaprenyl diphosphate synthase"/>
    <property type="match status" value="1"/>
</dbReference>
<feature type="binding site" evidence="2">
    <location>
        <position position="48"/>
    </location>
    <ligand>
        <name>Mg(2+)</name>
        <dbReference type="ChEBI" id="CHEBI:18420"/>
    </ligand>
</feature>
<feature type="binding site" evidence="2">
    <location>
        <begin position="93"/>
        <end position="95"/>
    </location>
    <ligand>
        <name>substrate</name>
    </ligand>
</feature>
<dbReference type="FunFam" id="3.40.1180.10:FF:000001">
    <property type="entry name" value="(2E,6E)-farnesyl-diphosphate-specific ditrans,polycis-undecaprenyl-diphosphate synthase"/>
    <property type="match status" value="1"/>
</dbReference>
<dbReference type="EC" id="2.5.1.-" evidence="2"/>
<dbReference type="InterPro" id="IPR036424">
    <property type="entry name" value="UPP_synth-like_sf"/>
</dbReference>
<feature type="active site" evidence="2">
    <location>
        <position position="48"/>
    </location>
</feature>
<dbReference type="GO" id="GO:0045547">
    <property type="term" value="F:ditrans,polycis-polyprenyl diphosphate synthase [(2E,6E)-farnesyl diphosphate specific] activity"/>
    <property type="evidence" value="ECO:0007669"/>
    <property type="project" value="TreeGrafter"/>
</dbReference>
<dbReference type="PANTHER" id="PTHR10291">
    <property type="entry name" value="DEHYDRODOLICHYL DIPHOSPHATE SYNTHASE FAMILY MEMBER"/>
    <property type="match status" value="1"/>
</dbReference>
<dbReference type="NCBIfam" id="NF011405">
    <property type="entry name" value="PRK14830.1"/>
    <property type="match status" value="1"/>
</dbReference>
<dbReference type="InterPro" id="IPR018520">
    <property type="entry name" value="UPP_synth-like_CS"/>
</dbReference>
<dbReference type="PANTHER" id="PTHR10291:SF0">
    <property type="entry name" value="DEHYDRODOLICHYL DIPHOSPHATE SYNTHASE 2"/>
    <property type="match status" value="1"/>
</dbReference>
<keyword evidence="2" id="KW-0479">Metal-binding</keyword>
<protein>
    <recommendedName>
        <fullName evidence="2">Isoprenyl transferase</fullName>
        <ecNumber evidence="2">2.5.1.-</ecNumber>
    </recommendedName>
</protein>
<dbReference type="OrthoDB" id="4191603at2"/>